<evidence type="ECO:0000313" key="2">
    <source>
        <dbReference type="EMBL" id="PSW14824.1"/>
    </source>
</evidence>
<dbReference type="InterPro" id="IPR020008">
    <property type="entry name" value="GlyGly_CTERM"/>
</dbReference>
<accession>A0A2T3NII9</accession>
<keyword evidence="3" id="KW-1185">Reference proteome</keyword>
<feature type="signal peptide" evidence="1">
    <location>
        <begin position="1"/>
        <end position="23"/>
    </location>
</feature>
<gene>
    <name evidence="2" type="ORF">C9I98_21825</name>
</gene>
<dbReference type="Pfam" id="PF11949">
    <property type="entry name" value="DUF3466"/>
    <property type="match status" value="1"/>
</dbReference>
<evidence type="ECO:0000256" key="1">
    <source>
        <dbReference type="SAM" id="SignalP"/>
    </source>
</evidence>
<sequence length="717" mass="79152">MQHKTLKLSTLAILIAGATHANAAVYRVVEVDASKEVANNQYFPQVTADLNDSIRFYGQGLFTASSRASCFTEECDETEYLVYGESRLGADGINYRDEVPFLSDNYQEVNDVIELERYCDRNLGPNTCENWARTQFYGSFYNENDRGDRTGLGGFVRELEAWSQNYYSNATAMVESGQTLSPLMTFADESSGYSDEVKGYLGTIVDSVGQHKSTNSVVNSAGTSSLGDYKLGVTSAAYFYDGSRYARQFNKRGFVNAGTSMFGLEPIEGQNNEQEEGQSSVNSDELIQKAGQTLAWDAVEYNGNLLVVGSASFNPSNFRDSDKVPDRDISTDPNYNSNSFRDCLDDYFATSNNTPNLDAFYNTRECQISVFANDAAFWTIGSDEQLVARSIAERVDRNGVTYEALDPDNRDRTFQGSARAVELVDGSPVIVGFTTDSINKESINEARKDYYAVRAAVYELKFDSTGSVAENQWERKIIPGLPIEDNSGDRRLTYSIATDVNQNNMVVGVAKNYFAENRSYAERIFVFDNNTDTVSYIDETTTSTDVFFAGANGYPAAINKHDQVVGRVDSETANQVDGKFRRQRGFTYIAGSDIADSPLTSNKAWLLDDLTYGGEDDEISIANNQFRIADATGITDDGVISATAFKCEGGYDTFTKESFCKGGEPNAEKQVAVKLIPVPAGEIQARPAEEETIKRQGASLGIFALTLLGWLGFRRRK</sequence>
<dbReference type="InterPro" id="IPR022562">
    <property type="entry name" value="DUF3466"/>
</dbReference>
<dbReference type="RefSeq" id="WP_036816738.1">
    <property type="nucleotide sequence ID" value="NZ_JGVO01000042.1"/>
</dbReference>
<reference evidence="2 3" key="1">
    <citation type="submission" date="2018-01" db="EMBL/GenBank/DDBJ databases">
        <title>Whole genome sequencing of Histamine producing bacteria.</title>
        <authorList>
            <person name="Butler K."/>
        </authorList>
    </citation>
    <scope>NUCLEOTIDE SEQUENCE [LARGE SCALE GENOMIC DNA]</scope>
    <source>
        <strain evidence="2 3">DSM 100436</strain>
    </source>
</reference>
<keyword evidence="1" id="KW-0732">Signal</keyword>
<dbReference type="AlphaFoldDB" id="A0A2T3NII9"/>
<organism evidence="2 3">
    <name type="scientific">Photobacterium sanctipauli</name>
    <dbReference type="NCBI Taxonomy" id="1342794"/>
    <lineage>
        <taxon>Bacteria</taxon>
        <taxon>Pseudomonadati</taxon>
        <taxon>Pseudomonadota</taxon>
        <taxon>Gammaproteobacteria</taxon>
        <taxon>Vibrionales</taxon>
        <taxon>Vibrionaceae</taxon>
        <taxon>Photobacterium</taxon>
    </lineage>
</organism>
<feature type="chain" id="PRO_5015691197" evidence="1">
    <location>
        <begin position="24"/>
        <end position="717"/>
    </location>
</feature>
<dbReference type="EMBL" id="PYMA01000018">
    <property type="protein sequence ID" value="PSW14824.1"/>
    <property type="molecule type" value="Genomic_DNA"/>
</dbReference>
<dbReference type="NCBIfam" id="TIGR03501">
    <property type="entry name" value="GlyGly_CTERM"/>
    <property type="match status" value="1"/>
</dbReference>
<evidence type="ECO:0000313" key="3">
    <source>
        <dbReference type="Proteomes" id="UP000241771"/>
    </source>
</evidence>
<dbReference type="OrthoDB" id="6395565at2"/>
<proteinExistence type="predicted"/>
<name>A0A2T3NII9_9GAMM</name>
<comment type="caution">
    <text evidence="2">The sequence shown here is derived from an EMBL/GenBank/DDBJ whole genome shotgun (WGS) entry which is preliminary data.</text>
</comment>
<protein>
    <submittedName>
        <fullName evidence="2">DUF3466 domain-containing protein</fullName>
    </submittedName>
</protein>
<dbReference type="Proteomes" id="UP000241771">
    <property type="component" value="Unassembled WGS sequence"/>
</dbReference>